<dbReference type="InParanoid" id="A0A1S3B2F9"/>
<evidence type="ECO:0000256" key="1">
    <source>
        <dbReference type="SAM" id="MobiDB-lite"/>
    </source>
</evidence>
<dbReference type="SMART" id="SM00835">
    <property type="entry name" value="Cupin_1"/>
    <property type="match status" value="1"/>
</dbReference>
<evidence type="ECO:0000313" key="5">
    <source>
        <dbReference type="RefSeq" id="XP_008440688.2"/>
    </source>
</evidence>
<feature type="region of interest" description="Disordered" evidence="1">
    <location>
        <begin position="481"/>
        <end position="685"/>
    </location>
</feature>
<feature type="compositionally biased region" description="Basic and acidic residues" evidence="1">
    <location>
        <begin position="575"/>
        <end position="601"/>
    </location>
</feature>
<dbReference type="CDD" id="cd02245">
    <property type="entry name" value="cupin_7S_vicilin-like_C"/>
    <property type="match status" value="1"/>
</dbReference>
<dbReference type="FunCoup" id="A0A1S3B2F9">
    <property type="interactions" value="163"/>
</dbReference>
<dbReference type="InterPro" id="IPR014710">
    <property type="entry name" value="RmlC-like_jellyroll"/>
</dbReference>
<feature type="chain" id="PRO_5046610795" evidence="2">
    <location>
        <begin position="34"/>
        <end position="685"/>
    </location>
</feature>
<feature type="signal peptide" evidence="2">
    <location>
        <begin position="1"/>
        <end position="33"/>
    </location>
</feature>
<feature type="compositionally biased region" description="Basic and acidic residues" evidence="1">
    <location>
        <begin position="648"/>
        <end position="659"/>
    </location>
</feature>
<feature type="compositionally biased region" description="Acidic residues" evidence="1">
    <location>
        <begin position="563"/>
        <end position="574"/>
    </location>
</feature>
<dbReference type="Gene3D" id="2.60.120.10">
    <property type="entry name" value="Jelly Rolls"/>
    <property type="match status" value="2"/>
</dbReference>
<sequence>MKKPTAISVSGSPFSLSFLISIFFLFFSLPAYADDGWWEGDSPVVKRANERIQLLKTEYGDISAVDFDDGSRFGPYHLQFITLEPNSLFLPVLLHSDMVFYIHTGSGRLNWFDENDLKEVDLRRGDLYRLHPGSIFYLQSSLEIEREKLRIYALFSSTDEDSFNPSIGAYSRVTDLVRGFGKEVLRKAFMAPDEVIEEIMTAKRPPLIVHAAAPTPSIKAKSSSPWEFEARLLKAFLGGDASGIEFNKKKKKKKGIYNVYEVDPDFENCNGWSLTVTKKNSHQLKGSNIGFLVVNLTAGSMMGPHWNPRAWEIGIVTSDEPGVVHVGCSSTSANSSKCKNWSFVVEKGDIFVVPRFHPMAQMSFNNGTFVFVGFSTTNGHNMPQFFVGSSSVLQLVDREVLAWSFDVNVTTVDRLLKARVESIILECTSCAEEEVRKMEEEAEREREEEEERKREEEERRKREEEEQRKREEEEEERRKREEEEQRKREEEEEERRKREEEERRKREEEEEAEREEERKREEEERKREEEEAQREEERRRRREEEEKREKEREEEEQRRREEEEQQQEEEEAQREEERRRRREEEERKREEEEREKEREEEQQQEEEEAKREEEEERKREEEREAKREEEEAREREEEHQRERGRRRREAEERQRRRWEEEEEEEEGEEEEEEQQPVLRILSQWT</sequence>
<feature type="domain" description="Cupin type-1" evidence="3">
    <location>
        <begin position="257"/>
        <end position="413"/>
    </location>
</feature>
<dbReference type="Proteomes" id="UP001652600">
    <property type="component" value="Chromosome 8"/>
</dbReference>
<feature type="compositionally biased region" description="Basic and acidic residues" evidence="1">
    <location>
        <begin position="608"/>
        <end position="641"/>
    </location>
</feature>
<proteinExistence type="predicted"/>
<evidence type="ECO:0000256" key="2">
    <source>
        <dbReference type="SAM" id="SignalP"/>
    </source>
</evidence>
<dbReference type="eggNOG" id="ENOG502QS4V">
    <property type="taxonomic scope" value="Eukaryota"/>
</dbReference>
<dbReference type="InterPro" id="IPR006045">
    <property type="entry name" value="Cupin_1"/>
</dbReference>
<protein>
    <submittedName>
        <fullName evidence="5">Vicilin-like seed storage protein At2g18540</fullName>
    </submittedName>
</protein>
<feature type="compositionally biased region" description="Basic and acidic residues" evidence="1">
    <location>
        <begin position="515"/>
        <end position="562"/>
    </location>
</feature>
<name>A0A1S3B2F9_CUCME</name>
<keyword evidence="4" id="KW-1185">Reference proteome</keyword>
<gene>
    <name evidence="5" type="primary">LOC103485029</name>
</gene>
<dbReference type="PANTHER" id="PTHR31189:SF7">
    <property type="entry name" value="OS03G0197300 PROTEIN"/>
    <property type="match status" value="1"/>
</dbReference>
<accession>A0A1S3B2F9</accession>
<dbReference type="InterPro" id="IPR011051">
    <property type="entry name" value="RmlC_Cupin_sf"/>
</dbReference>
<dbReference type="PANTHER" id="PTHR31189">
    <property type="entry name" value="OS03G0336100 PROTEIN-RELATED"/>
    <property type="match status" value="1"/>
</dbReference>
<dbReference type="SUPFAM" id="SSF51182">
    <property type="entry name" value="RmlC-like cupins"/>
    <property type="match status" value="1"/>
</dbReference>
<dbReference type="InterPro" id="IPR050253">
    <property type="entry name" value="Seed_Storage-Functional"/>
</dbReference>
<evidence type="ECO:0000259" key="3">
    <source>
        <dbReference type="SMART" id="SM00835"/>
    </source>
</evidence>
<dbReference type="Pfam" id="PF00190">
    <property type="entry name" value="Cupin_1"/>
    <property type="match status" value="1"/>
</dbReference>
<evidence type="ECO:0000313" key="4">
    <source>
        <dbReference type="Proteomes" id="UP001652600"/>
    </source>
</evidence>
<reference evidence="5" key="1">
    <citation type="submission" date="2025-08" db="UniProtKB">
        <authorList>
            <consortium name="RefSeq"/>
        </authorList>
    </citation>
    <scope>IDENTIFICATION</scope>
    <source>
        <tissue evidence="5">Stem</tissue>
    </source>
</reference>
<dbReference type="GeneID" id="103485029"/>
<dbReference type="RefSeq" id="XP_008440688.2">
    <property type="nucleotide sequence ID" value="XM_008442466.3"/>
</dbReference>
<dbReference type="KEGG" id="cmo:103485029"/>
<feature type="compositionally biased region" description="Acidic residues" evidence="1">
    <location>
        <begin position="660"/>
        <end position="674"/>
    </location>
</feature>
<keyword evidence="2" id="KW-0732">Signal</keyword>
<feature type="compositionally biased region" description="Basic and acidic residues" evidence="1">
    <location>
        <begin position="481"/>
        <end position="507"/>
    </location>
</feature>
<feature type="region of interest" description="Disordered" evidence="1">
    <location>
        <begin position="434"/>
        <end position="457"/>
    </location>
</feature>
<organism evidence="4 5">
    <name type="scientific">Cucumis melo</name>
    <name type="common">Muskmelon</name>
    <dbReference type="NCBI Taxonomy" id="3656"/>
    <lineage>
        <taxon>Eukaryota</taxon>
        <taxon>Viridiplantae</taxon>
        <taxon>Streptophyta</taxon>
        <taxon>Embryophyta</taxon>
        <taxon>Tracheophyta</taxon>
        <taxon>Spermatophyta</taxon>
        <taxon>Magnoliopsida</taxon>
        <taxon>eudicotyledons</taxon>
        <taxon>Gunneridae</taxon>
        <taxon>Pentapetalae</taxon>
        <taxon>rosids</taxon>
        <taxon>fabids</taxon>
        <taxon>Cucurbitales</taxon>
        <taxon>Cucurbitaceae</taxon>
        <taxon>Benincaseae</taxon>
        <taxon>Cucumis</taxon>
    </lineage>
</organism>
<dbReference type="CDD" id="cd02244">
    <property type="entry name" value="cupin_7S_vicilin-like_N"/>
    <property type="match status" value="1"/>
</dbReference>